<dbReference type="EMBL" id="JBBPBN010000061">
    <property type="protein sequence ID" value="KAK8987135.1"/>
    <property type="molecule type" value="Genomic_DNA"/>
</dbReference>
<gene>
    <name evidence="1" type="ORF">V6N11_055448</name>
</gene>
<keyword evidence="2" id="KW-1185">Reference proteome</keyword>
<dbReference type="Proteomes" id="UP001396334">
    <property type="component" value="Unassembled WGS sequence"/>
</dbReference>
<accession>A0ABR2PG10</accession>
<evidence type="ECO:0000313" key="1">
    <source>
        <dbReference type="EMBL" id="KAK8987135.1"/>
    </source>
</evidence>
<sequence length="98" mass="11323">MRGVGICHCYKALFMIWNKWGGEWSREAFHIRKHARKISVVIVTTKCNLHQCLWPITSFTTFIGPSLRLNANDGDNCHDILDFSIFKNIGLQIFQSLL</sequence>
<comment type="caution">
    <text evidence="1">The sequence shown here is derived from an EMBL/GenBank/DDBJ whole genome shotgun (WGS) entry which is preliminary data.</text>
</comment>
<name>A0ABR2PG10_9ROSI</name>
<protein>
    <submittedName>
        <fullName evidence="1">Uncharacterized protein</fullName>
    </submittedName>
</protein>
<proteinExistence type="predicted"/>
<organism evidence="1 2">
    <name type="scientific">Hibiscus sabdariffa</name>
    <name type="common">roselle</name>
    <dbReference type="NCBI Taxonomy" id="183260"/>
    <lineage>
        <taxon>Eukaryota</taxon>
        <taxon>Viridiplantae</taxon>
        <taxon>Streptophyta</taxon>
        <taxon>Embryophyta</taxon>
        <taxon>Tracheophyta</taxon>
        <taxon>Spermatophyta</taxon>
        <taxon>Magnoliopsida</taxon>
        <taxon>eudicotyledons</taxon>
        <taxon>Gunneridae</taxon>
        <taxon>Pentapetalae</taxon>
        <taxon>rosids</taxon>
        <taxon>malvids</taxon>
        <taxon>Malvales</taxon>
        <taxon>Malvaceae</taxon>
        <taxon>Malvoideae</taxon>
        <taxon>Hibiscus</taxon>
    </lineage>
</organism>
<evidence type="ECO:0000313" key="2">
    <source>
        <dbReference type="Proteomes" id="UP001396334"/>
    </source>
</evidence>
<reference evidence="1 2" key="1">
    <citation type="journal article" date="2024" name="G3 (Bethesda)">
        <title>Genome assembly of Hibiscus sabdariffa L. provides insights into metabolisms of medicinal natural products.</title>
        <authorList>
            <person name="Kim T."/>
        </authorList>
    </citation>
    <scope>NUCLEOTIDE SEQUENCE [LARGE SCALE GENOMIC DNA]</scope>
    <source>
        <strain evidence="1">TK-2024</strain>
        <tissue evidence="1">Old leaves</tissue>
    </source>
</reference>